<gene>
    <name evidence="3" type="ORF">GCM10023081_22810</name>
</gene>
<dbReference type="Pfam" id="PF09995">
    <property type="entry name" value="MPAB_Lcp_cat"/>
    <property type="match status" value="1"/>
</dbReference>
<feature type="region of interest" description="Disordered" evidence="1">
    <location>
        <begin position="1"/>
        <end position="21"/>
    </location>
</feature>
<dbReference type="PANTHER" id="PTHR36151:SF3">
    <property type="entry name" value="ER-BOUND OXYGENASE MPAB_MPAB'_RUBBER OXYGENASE CATALYTIC DOMAIN-CONTAINING PROTEIN"/>
    <property type="match status" value="1"/>
</dbReference>
<dbReference type="PANTHER" id="PTHR36151">
    <property type="entry name" value="BLR2777 PROTEIN"/>
    <property type="match status" value="1"/>
</dbReference>
<sequence>MFPQKSETASGSSGLGSGTRRGMKVREIGDIAAESVTLLGAGRAILLQLAHPAVGHGVARHSVFAQDPMKRLHGTLRYIYSLTAGTPEQAAEVAAHVDAVHARVRGSAAGDGSHPAYDARDPELQLWVAATLHDSAMRVYDAVYPVVPEEAAEEVYRGYAVLGTALQLPEGMWPATRADFSEYWERGVAGLRVDATTRAVAHELLHSRKVSWFLRPAMPLARLVTTGLLPEQLREPFGLPWSPRHERAFQTVLRTVAAVYPRLPRAVRHAPMRYYLRAG</sequence>
<name>A0ABP7CDU1_9MICC</name>
<comment type="caution">
    <text evidence="3">The sequence shown here is derived from an EMBL/GenBank/DDBJ whole genome shotgun (WGS) entry which is preliminary data.</text>
</comment>
<dbReference type="Proteomes" id="UP001500752">
    <property type="component" value="Unassembled WGS sequence"/>
</dbReference>
<evidence type="ECO:0000313" key="4">
    <source>
        <dbReference type="Proteomes" id="UP001500752"/>
    </source>
</evidence>
<evidence type="ECO:0000259" key="2">
    <source>
        <dbReference type="Pfam" id="PF09995"/>
    </source>
</evidence>
<organism evidence="3 4">
    <name type="scientific">Arthrobacter ginkgonis</name>
    <dbReference type="NCBI Taxonomy" id="1630594"/>
    <lineage>
        <taxon>Bacteria</taxon>
        <taxon>Bacillati</taxon>
        <taxon>Actinomycetota</taxon>
        <taxon>Actinomycetes</taxon>
        <taxon>Micrococcales</taxon>
        <taxon>Micrococcaceae</taxon>
        <taxon>Arthrobacter</taxon>
    </lineage>
</organism>
<dbReference type="EMBL" id="BAABEO010000015">
    <property type="protein sequence ID" value="GAA3684632.1"/>
    <property type="molecule type" value="Genomic_DNA"/>
</dbReference>
<feature type="domain" description="ER-bound oxygenase mpaB/mpaB'/Rubber oxygenase catalytic" evidence="2">
    <location>
        <begin position="32"/>
        <end position="257"/>
    </location>
</feature>
<reference evidence="4" key="1">
    <citation type="journal article" date="2019" name="Int. J. Syst. Evol. Microbiol.">
        <title>The Global Catalogue of Microorganisms (GCM) 10K type strain sequencing project: providing services to taxonomists for standard genome sequencing and annotation.</title>
        <authorList>
            <consortium name="The Broad Institute Genomics Platform"/>
            <consortium name="The Broad Institute Genome Sequencing Center for Infectious Disease"/>
            <person name="Wu L."/>
            <person name="Ma J."/>
        </authorList>
    </citation>
    <scope>NUCLEOTIDE SEQUENCE [LARGE SCALE GENOMIC DNA]</scope>
    <source>
        <strain evidence="4">JCM 30742</strain>
    </source>
</reference>
<dbReference type="InterPro" id="IPR018713">
    <property type="entry name" value="MPAB/Lcp_cat_dom"/>
</dbReference>
<evidence type="ECO:0000313" key="3">
    <source>
        <dbReference type="EMBL" id="GAA3684632.1"/>
    </source>
</evidence>
<keyword evidence="4" id="KW-1185">Reference proteome</keyword>
<evidence type="ECO:0000256" key="1">
    <source>
        <dbReference type="SAM" id="MobiDB-lite"/>
    </source>
</evidence>
<protein>
    <submittedName>
        <fullName evidence="3">Oxygenase MpaB family protein</fullName>
    </submittedName>
</protein>
<proteinExistence type="predicted"/>
<accession>A0ABP7CDU1</accession>